<dbReference type="EMBL" id="LR031570">
    <property type="protein sequence ID" value="VDC70546.1"/>
    <property type="molecule type" value="Genomic_DNA"/>
</dbReference>
<dbReference type="InterPro" id="IPR045092">
    <property type="entry name" value="Rrp6-like"/>
</dbReference>
<dbReference type="Gene3D" id="3.30.420.10">
    <property type="entry name" value="Ribonuclease H-like superfamily/Ribonuclease H"/>
    <property type="match status" value="1"/>
</dbReference>
<dbReference type="SUPFAM" id="SSF47819">
    <property type="entry name" value="HRDC-like"/>
    <property type="match status" value="1"/>
</dbReference>
<dbReference type="GO" id="GO:0000166">
    <property type="term" value="F:nucleotide binding"/>
    <property type="evidence" value="ECO:0007669"/>
    <property type="project" value="InterPro"/>
</dbReference>
<organism evidence="3">
    <name type="scientific">Brassica campestris</name>
    <name type="common">Field mustard</name>
    <dbReference type="NCBI Taxonomy" id="3711"/>
    <lineage>
        <taxon>Eukaryota</taxon>
        <taxon>Viridiplantae</taxon>
        <taxon>Streptophyta</taxon>
        <taxon>Embryophyta</taxon>
        <taxon>Tracheophyta</taxon>
        <taxon>Spermatophyta</taxon>
        <taxon>Magnoliopsida</taxon>
        <taxon>eudicotyledons</taxon>
        <taxon>Gunneridae</taxon>
        <taxon>Pentapetalae</taxon>
        <taxon>rosids</taxon>
        <taxon>malvids</taxon>
        <taxon>Brassicales</taxon>
        <taxon>Brassicaceae</taxon>
        <taxon>Brassiceae</taxon>
        <taxon>Brassica</taxon>
    </lineage>
</organism>
<dbReference type="InterPro" id="IPR010997">
    <property type="entry name" value="HRDC-like_sf"/>
</dbReference>
<evidence type="ECO:0000313" key="3">
    <source>
        <dbReference type="EMBL" id="VDC70546.1"/>
    </source>
</evidence>
<dbReference type="GO" id="GO:0000467">
    <property type="term" value="P:exonucleolytic trimming to generate mature 3'-end of 5.8S rRNA from tricistronic rRNA transcript (SSU-rRNA, 5.8S rRNA, LSU-rRNA)"/>
    <property type="evidence" value="ECO:0007669"/>
    <property type="project" value="InterPro"/>
</dbReference>
<dbReference type="InterPro" id="IPR049559">
    <property type="entry name" value="Rrp6p-like_exo"/>
</dbReference>
<dbReference type="InterPro" id="IPR036397">
    <property type="entry name" value="RNaseH_sf"/>
</dbReference>
<name>A0A3P5YS36_BRACM</name>
<gene>
    <name evidence="3" type="ORF">BRAA05T20260Z</name>
</gene>
<dbReference type="InterPro" id="IPR044876">
    <property type="entry name" value="HRDC_dom_sf"/>
</dbReference>
<evidence type="ECO:0000259" key="2">
    <source>
        <dbReference type="PROSITE" id="PS50967"/>
    </source>
</evidence>
<evidence type="ECO:0000256" key="1">
    <source>
        <dbReference type="SAM" id="MobiDB-lite"/>
    </source>
</evidence>
<dbReference type="InterPro" id="IPR012337">
    <property type="entry name" value="RNaseH-like_sf"/>
</dbReference>
<dbReference type="Pfam" id="PF01612">
    <property type="entry name" value="DNA_pol_A_exo1"/>
    <property type="match status" value="1"/>
</dbReference>
<protein>
    <recommendedName>
        <fullName evidence="2">HRDC domain-containing protein</fullName>
    </recommendedName>
</protein>
<feature type="region of interest" description="Disordered" evidence="1">
    <location>
        <begin position="801"/>
        <end position="835"/>
    </location>
</feature>
<feature type="domain" description="HRDC" evidence="2">
    <location>
        <begin position="395"/>
        <end position="473"/>
    </location>
</feature>
<dbReference type="PANTHER" id="PTHR12124">
    <property type="entry name" value="POLYMYOSITIS/SCLERODERMA AUTOANTIGEN-RELATED"/>
    <property type="match status" value="1"/>
</dbReference>
<dbReference type="Gene3D" id="1.10.150.80">
    <property type="entry name" value="HRDC domain"/>
    <property type="match status" value="1"/>
</dbReference>
<reference evidence="3" key="1">
    <citation type="submission" date="2018-11" db="EMBL/GenBank/DDBJ databases">
        <authorList>
            <consortium name="Genoscope - CEA"/>
            <person name="William W."/>
        </authorList>
    </citation>
    <scope>NUCLEOTIDE SEQUENCE</scope>
</reference>
<proteinExistence type="predicted"/>
<feature type="compositionally biased region" description="Basic and acidic residues" evidence="1">
    <location>
        <begin position="822"/>
        <end position="835"/>
    </location>
</feature>
<dbReference type="InterPro" id="IPR002121">
    <property type="entry name" value="HRDC_dom"/>
</dbReference>
<dbReference type="GO" id="GO:0000175">
    <property type="term" value="F:3'-5'-RNA exonuclease activity"/>
    <property type="evidence" value="ECO:0007669"/>
    <property type="project" value="InterPro"/>
</dbReference>
<dbReference type="Pfam" id="PF00570">
    <property type="entry name" value="HRDC"/>
    <property type="match status" value="1"/>
</dbReference>
<sequence length="950" mass="107927">MGLCLIYNPRNVSDLHGSKIETRVKISTYNLPPLSDNERLKVQKGFKTELVCSKQTVTNSLRFEDTCMEVNDKVKIVTTVASLVAATVLLVAEYRRRRHGRKQTSSPSSCYLHSETKPQFGFKRVLADNSYSGFKHMKKLDDVFSSSIEKPNNSHPYETEIAVLLENPRLDEVEFLRGECSLEMSGSYVWVETEYELKKLAETLAKEKVFGVDTEQHSLRSFLGFTALVQISTEEEDFLVDTIALHDAMSILRPVFSNPDICKVFHGADNDVLWLQRDFHIYVVNMFDTAKACEVLSKPQRSLAYLLETVCGVATNKLLQREDWRQRPLSEEMVQYARTDAHYLLYIADRLTAELTQRGTAMEITLPSPWMQRYLLHSHFIMCIRYQSMGLMMFAFQFQELVRELCAWRDLMARIHDESTRYVLSDQAIIALACKNPTTAEEVHHSIAQADLATESSPSLSLSNQSPSSVVCSHLDDIYQMTQDKLAKLDALLPLVLEKCLGTDGTCPVSVFNYSLLINFKTKIGVHSAPKQNGHRKNLKQFTRKSSRDLFVKKFSCKAPVYHNCRIYANDGRLLCYCDRKKLEWYMNRGLAKLVEEEPPAIMLLFEPKGRPEDEGNDFYIQTKKNICVGCGEGNHYLRYRIIPSCYRVHFPEHLKSHRSHDIVLLCVDCHEVAHAAAERYKKQVASEFGIPLFVRRVVDSKEAASSVECDESRGDVKDVGVSPLHLRTAAMALLRHGNRMPSSRREELLQTVKMYYGGRDISEEDLERALLIGLSPHERRKLERKKGVPLKYSAEVAHMNKQENSSNDTDANSFVSSSVGEHGEEATGNSEKDMNEESRIVVADDSGGDGVIRAASPEPNDTQCNGNTPHQENSKLSLLGHGPHGKQVVEYLLREHGEDGVRDFCQRWRQVFVDTVHPRHLPGGWNVSHSGRRDFGEFSVYNPSKRHSA</sequence>
<dbReference type="SUPFAM" id="SSF53098">
    <property type="entry name" value="Ribonuclease H-like"/>
    <property type="match status" value="1"/>
</dbReference>
<dbReference type="PROSITE" id="PS50967">
    <property type="entry name" value="HRDC"/>
    <property type="match status" value="1"/>
</dbReference>
<dbReference type="AlphaFoldDB" id="A0A3P5YS36"/>
<dbReference type="GO" id="GO:0003676">
    <property type="term" value="F:nucleic acid binding"/>
    <property type="evidence" value="ECO:0007669"/>
    <property type="project" value="InterPro"/>
</dbReference>
<dbReference type="PANTHER" id="PTHR12124:SF68">
    <property type="entry name" value="PROTEIN RRP6-LIKE 3"/>
    <property type="match status" value="1"/>
</dbReference>
<dbReference type="CDD" id="cd06147">
    <property type="entry name" value="Rrp6p_like_exo"/>
    <property type="match status" value="1"/>
</dbReference>
<accession>A0A3P5YS36</accession>
<dbReference type="FunFam" id="3.30.420.10:FF:000079">
    <property type="entry name" value="Polynucleotidyl transferase ribonuclease H fold protein with HRDC domain"/>
    <property type="match status" value="1"/>
</dbReference>
<dbReference type="InterPro" id="IPR002562">
    <property type="entry name" value="3'-5'_exonuclease_dom"/>
</dbReference>
<dbReference type="SMART" id="SM00474">
    <property type="entry name" value="35EXOc"/>
    <property type="match status" value="1"/>
</dbReference>
<feature type="compositionally biased region" description="Polar residues" evidence="1">
    <location>
        <begin position="803"/>
        <end position="820"/>
    </location>
</feature>